<accession>A0ABR9S8C5</accession>
<dbReference type="RefSeq" id="WP_193678438.1">
    <property type="nucleotide sequence ID" value="NZ_JADDIV010000006.1"/>
</dbReference>
<dbReference type="Pfam" id="PF13103">
    <property type="entry name" value="TonB_2"/>
    <property type="match status" value="1"/>
</dbReference>
<evidence type="ECO:0000256" key="1">
    <source>
        <dbReference type="SAM" id="MobiDB-lite"/>
    </source>
</evidence>
<feature type="compositionally biased region" description="Pro residues" evidence="1">
    <location>
        <begin position="70"/>
        <end position="90"/>
    </location>
</feature>
<organism evidence="2 3">
    <name type="scientific">Ramlibacter pallidus</name>
    <dbReference type="NCBI Taxonomy" id="2780087"/>
    <lineage>
        <taxon>Bacteria</taxon>
        <taxon>Pseudomonadati</taxon>
        <taxon>Pseudomonadota</taxon>
        <taxon>Betaproteobacteria</taxon>
        <taxon>Burkholderiales</taxon>
        <taxon>Comamonadaceae</taxon>
        <taxon>Ramlibacter</taxon>
    </lineage>
</organism>
<feature type="compositionally biased region" description="Basic and acidic residues" evidence="1">
    <location>
        <begin position="93"/>
        <end position="183"/>
    </location>
</feature>
<evidence type="ECO:0000313" key="2">
    <source>
        <dbReference type="EMBL" id="MBE7369805.1"/>
    </source>
</evidence>
<sequence>MHASTDRLDFAPPPQPGLLRGFALAVIAHVLLAIALTQGLQWQRESENVVAEAELWSAVPQQAAPREEPAPVPTPPAPTPPVVKAPPLPDPQVQRDAEIALEREREKREAAERRQAQLERERDQKRKLEAQKKREEELARRKEEQAEKLAEAKRREDERKRKLQEQEARDTRRLAQQREENLRRIQSMAGTGAPSSTGSAAQSSGPSASWGAKVQARVRPHIVFTENTAGNPKADVEVRTSPDGTIVAKRLVRSSGNKAWDDAVLRALDKTDSLPRDVDGRVPSPVIIGFRPQD</sequence>
<reference evidence="2 3" key="1">
    <citation type="submission" date="2020-10" db="EMBL/GenBank/DDBJ databases">
        <title>Ramlibacter sp. HM2 16S ribosomal RNA gene Genome sequencing and assembly.</title>
        <authorList>
            <person name="Kang M."/>
        </authorList>
    </citation>
    <scope>NUCLEOTIDE SEQUENCE [LARGE SCALE GENOMIC DNA]</scope>
    <source>
        <strain evidence="2 3">HM2</strain>
    </source>
</reference>
<protein>
    <submittedName>
        <fullName evidence="2">Cell envelope integrity protein TolA</fullName>
    </submittedName>
</protein>
<name>A0ABR9S8C5_9BURK</name>
<evidence type="ECO:0000313" key="3">
    <source>
        <dbReference type="Proteomes" id="UP000806285"/>
    </source>
</evidence>
<feature type="region of interest" description="Disordered" evidence="1">
    <location>
        <begin position="60"/>
        <end position="214"/>
    </location>
</feature>
<feature type="compositionally biased region" description="Low complexity" evidence="1">
    <location>
        <begin position="187"/>
        <end position="212"/>
    </location>
</feature>
<dbReference type="SUPFAM" id="SSF74653">
    <property type="entry name" value="TolA/TonB C-terminal domain"/>
    <property type="match status" value="1"/>
</dbReference>
<comment type="caution">
    <text evidence="2">The sequence shown here is derived from an EMBL/GenBank/DDBJ whole genome shotgun (WGS) entry which is preliminary data.</text>
</comment>
<dbReference type="Proteomes" id="UP000806285">
    <property type="component" value="Unassembled WGS sequence"/>
</dbReference>
<dbReference type="Gene3D" id="3.30.1150.10">
    <property type="match status" value="1"/>
</dbReference>
<dbReference type="EMBL" id="JADDIV010000006">
    <property type="protein sequence ID" value="MBE7369805.1"/>
    <property type="molecule type" value="Genomic_DNA"/>
</dbReference>
<keyword evidence="3" id="KW-1185">Reference proteome</keyword>
<gene>
    <name evidence="2" type="ORF">IM787_19735</name>
</gene>
<proteinExistence type="predicted"/>